<dbReference type="InterPro" id="IPR001958">
    <property type="entry name" value="Tet-R_TetA/multi-R_MdtG-like"/>
</dbReference>
<dbReference type="SUPFAM" id="SSF103473">
    <property type="entry name" value="MFS general substrate transporter"/>
    <property type="match status" value="1"/>
</dbReference>
<dbReference type="EMBL" id="KZ301992">
    <property type="protein sequence ID" value="PFH51069.1"/>
    <property type="molecule type" value="Genomic_DNA"/>
</dbReference>
<organism evidence="8 9">
    <name type="scientific">Amanita thiersii Skay4041</name>
    <dbReference type="NCBI Taxonomy" id="703135"/>
    <lineage>
        <taxon>Eukaryota</taxon>
        <taxon>Fungi</taxon>
        <taxon>Dikarya</taxon>
        <taxon>Basidiomycota</taxon>
        <taxon>Agaricomycotina</taxon>
        <taxon>Agaricomycetes</taxon>
        <taxon>Agaricomycetidae</taxon>
        <taxon>Agaricales</taxon>
        <taxon>Pluteineae</taxon>
        <taxon>Amanitaceae</taxon>
        <taxon>Amanita</taxon>
    </lineage>
</organism>
<feature type="transmembrane region" description="Helical" evidence="6">
    <location>
        <begin position="438"/>
        <end position="458"/>
    </location>
</feature>
<evidence type="ECO:0000313" key="9">
    <source>
        <dbReference type="Proteomes" id="UP000242287"/>
    </source>
</evidence>
<keyword evidence="9" id="KW-1185">Reference proteome</keyword>
<feature type="transmembrane region" description="Helical" evidence="6">
    <location>
        <begin position="108"/>
        <end position="125"/>
    </location>
</feature>
<dbReference type="PRINTS" id="PR01035">
    <property type="entry name" value="TCRTETA"/>
</dbReference>
<dbReference type="PANTHER" id="PTHR23504">
    <property type="entry name" value="MAJOR FACILITATOR SUPERFAMILY DOMAIN-CONTAINING PROTEIN 10"/>
    <property type="match status" value="1"/>
</dbReference>
<keyword evidence="2" id="KW-0813">Transport</keyword>
<dbReference type="InterPro" id="IPR020846">
    <property type="entry name" value="MFS_dom"/>
</dbReference>
<evidence type="ECO:0000256" key="6">
    <source>
        <dbReference type="SAM" id="Phobius"/>
    </source>
</evidence>
<feature type="transmembrane region" description="Helical" evidence="6">
    <location>
        <begin position="334"/>
        <end position="357"/>
    </location>
</feature>
<name>A0A2A9NKG1_9AGAR</name>
<accession>A0A2A9NKG1</accession>
<dbReference type="Proteomes" id="UP000242287">
    <property type="component" value="Unassembled WGS sequence"/>
</dbReference>
<feature type="domain" description="Major facilitator superfamily (MFS) profile" evidence="7">
    <location>
        <begin position="35"/>
        <end position="463"/>
    </location>
</feature>
<feature type="transmembrane region" description="Helical" evidence="6">
    <location>
        <begin position="74"/>
        <end position="96"/>
    </location>
</feature>
<feature type="transmembrane region" description="Helical" evidence="6">
    <location>
        <begin position="165"/>
        <end position="188"/>
    </location>
</feature>
<feature type="transmembrane region" description="Helical" evidence="6">
    <location>
        <begin position="257"/>
        <end position="283"/>
    </location>
</feature>
<evidence type="ECO:0000256" key="5">
    <source>
        <dbReference type="ARBA" id="ARBA00023136"/>
    </source>
</evidence>
<dbReference type="PANTHER" id="PTHR23504:SF15">
    <property type="entry name" value="MAJOR FACILITATOR SUPERFAMILY (MFS) PROFILE DOMAIN-CONTAINING PROTEIN"/>
    <property type="match status" value="1"/>
</dbReference>
<evidence type="ECO:0000259" key="7">
    <source>
        <dbReference type="PROSITE" id="PS50850"/>
    </source>
</evidence>
<dbReference type="InterPro" id="IPR011701">
    <property type="entry name" value="MFS"/>
</dbReference>
<proteinExistence type="predicted"/>
<dbReference type="GO" id="GO:0022857">
    <property type="term" value="F:transmembrane transporter activity"/>
    <property type="evidence" value="ECO:0007669"/>
    <property type="project" value="InterPro"/>
</dbReference>
<keyword evidence="5 6" id="KW-0472">Membrane</keyword>
<dbReference type="Gene3D" id="1.20.1250.20">
    <property type="entry name" value="MFS general substrate transporter like domains"/>
    <property type="match status" value="1"/>
</dbReference>
<evidence type="ECO:0000256" key="3">
    <source>
        <dbReference type="ARBA" id="ARBA00022692"/>
    </source>
</evidence>
<keyword evidence="4 6" id="KW-1133">Transmembrane helix</keyword>
<feature type="transmembrane region" description="Helical" evidence="6">
    <location>
        <begin position="363"/>
        <end position="390"/>
    </location>
</feature>
<feature type="transmembrane region" description="Helical" evidence="6">
    <location>
        <begin position="208"/>
        <end position="230"/>
    </location>
</feature>
<evidence type="ECO:0000256" key="1">
    <source>
        <dbReference type="ARBA" id="ARBA00004141"/>
    </source>
</evidence>
<dbReference type="GO" id="GO:0016020">
    <property type="term" value="C:membrane"/>
    <property type="evidence" value="ECO:0007669"/>
    <property type="project" value="UniProtKB-SubCell"/>
</dbReference>
<evidence type="ECO:0000256" key="4">
    <source>
        <dbReference type="ARBA" id="ARBA00022989"/>
    </source>
</evidence>
<dbReference type="InterPro" id="IPR036259">
    <property type="entry name" value="MFS_trans_sf"/>
</dbReference>
<dbReference type="Pfam" id="PF07690">
    <property type="entry name" value="MFS_1"/>
    <property type="match status" value="1"/>
</dbReference>
<dbReference type="PROSITE" id="PS50850">
    <property type="entry name" value="MFS"/>
    <property type="match status" value="1"/>
</dbReference>
<protein>
    <recommendedName>
        <fullName evidence="7">Major facilitator superfamily (MFS) profile domain-containing protein</fullName>
    </recommendedName>
</protein>
<gene>
    <name evidence="8" type="ORF">AMATHDRAFT_143443</name>
</gene>
<sequence length="467" mass="51495">MSDIDGATTADPDEQTALLFNNSKPKVRTPLPKLQLTILLILNLCEPITGLSIYPYINQLIGELDITGGDKRKVGYYAGLIESLFFVTQAFTVLHWSRASDHIGRKPVLLIGLAGSAISMLFFGLSRSFWLLVISRCLCGLLNGNVGVMKSVMGEITDSTNRADGFAMIPVIYALGVTVAPMIGGSLSRPHERFPETFTSRFWRDYPYFLPCVVSASVSFFGFIITLILLKETVPRRSHDENGMSPPDSKPVPLRQLLTYPVLISIANYVSLAFLEINIYALIPLFMAMPTSIGGMELSPAMIGYLFGAFGAFNGIYQTLCFARIARRFGERRVMITAMSMFPIIFLLLLTMSIMLKNRGPQWIVWTLLTCMFLLMAMMDMGFGCVFIYITTSSPNKRSLGATNGLTQTTVSIVRAIGPAMTTSLFSFSVTNNLLGGYGVYVILSILSCAMLPIVTCLPPKPWEEKD</sequence>
<evidence type="ECO:0000313" key="8">
    <source>
        <dbReference type="EMBL" id="PFH51069.1"/>
    </source>
</evidence>
<reference evidence="8 9" key="1">
    <citation type="submission" date="2014-02" db="EMBL/GenBank/DDBJ databases">
        <title>Transposable element dynamics among asymbiotic and ectomycorrhizal Amanita fungi.</title>
        <authorList>
            <consortium name="DOE Joint Genome Institute"/>
            <person name="Hess J."/>
            <person name="Skrede I."/>
            <person name="Wolfe B."/>
            <person name="LaButti K."/>
            <person name="Ohm R.A."/>
            <person name="Grigoriev I.V."/>
            <person name="Pringle A."/>
        </authorList>
    </citation>
    <scope>NUCLEOTIDE SEQUENCE [LARGE SCALE GENOMIC DNA]</scope>
    <source>
        <strain evidence="8 9">SKay4041</strain>
    </source>
</reference>
<dbReference type="AlphaFoldDB" id="A0A2A9NKG1"/>
<evidence type="ECO:0000256" key="2">
    <source>
        <dbReference type="ARBA" id="ARBA00022448"/>
    </source>
</evidence>
<comment type="subcellular location">
    <subcellularLocation>
        <location evidence="1">Membrane</location>
        <topology evidence="1">Multi-pass membrane protein</topology>
    </subcellularLocation>
</comment>
<keyword evidence="3 6" id="KW-0812">Transmembrane</keyword>
<feature type="transmembrane region" description="Helical" evidence="6">
    <location>
        <begin position="303"/>
        <end position="322"/>
    </location>
</feature>
<dbReference type="CDD" id="cd17330">
    <property type="entry name" value="MFS_SLC46_TetA_like"/>
    <property type="match status" value="1"/>
</dbReference>
<dbReference type="OrthoDB" id="419616at2759"/>